<keyword evidence="7" id="KW-1185">Reference proteome</keyword>
<dbReference type="EMBL" id="NGJY01000001">
    <property type="protein sequence ID" value="RSU05185.1"/>
    <property type="molecule type" value="Genomic_DNA"/>
</dbReference>
<dbReference type="Pfam" id="PF00126">
    <property type="entry name" value="HTH_1"/>
    <property type="match status" value="1"/>
</dbReference>
<dbReference type="PRINTS" id="PR00039">
    <property type="entry name" value="HTHLYSR"/>
</dbReference>
<dbReference type="InterPro" id="IPR005119">
    <property type="entry name" value="LysR_subst-bd"/>
</dbReference>
<evidence type="ECO:0000313" key="7">
    <source>
        <dbReference type="Proteomes" id="UP000287101"/>
    </source>
</evidence>
<protein>
    <recommendedName>
        <fullName evidence="5">HTH lysR-type domain-containing protein</fullName>
    </recommendedName>
</protein>
<name>A0A430AD89_9ENTE</name>
<dbReference type="SUPFAM" id="SSF53850">
    <property type="entry name" value="Periplasmic binding protein-like II"/>
    <property type="match status" value="1"/>
</dbReference>
<dbReference type="GO" id="GO:0000976">
    <property type="term" value="F:transcription cis-regulatory region binding"/>
    <property type="evidence" value="ECO:0007669"/>
    <property type="project" value="TreeGrafter"/>
</dbReference>
<dbReference type="PANTHER" id="PTHR30126:SF39">
    <property type="entry name" value="HTH-TYPE TRANSCRIPTIONAL REGULATOR CYSL"/>
    <property type="match status" value="1"/>
</dbReference>
<evidence type="ECO:0000313" key="6">
    <source>
        <dbReference type="EMBL" id="RSU05185.1"/>
    </source>
</evidence>
<comment type="caution">
    <text evidence="6">The sequence shown here is derived from an EMBL/GenBank/DDBJ whole genome shotgun (WGS) entry which is preliminary data.</text>
</comment>
<dbReference type="Pfam" id="PF03466">
    <property type="entry name" value="LysR_substrate"/>
    <property type="match status" value="1"/>
</dbReference>
<evidence type="ECO:0000259" key="5">
    <source>
        <dbReference type="PROSITE" id="PS50931"/>
    </source>
</evidence>
<dbReference type="PANTHER" id="PTHR30126">
    <property type="entry name" value="HTH-TYPE TRANSCRIPTIONAL REGULATOR"/>
    <property type="match status" value="1"/>
</dbReference>
<dbReference type="GO" id="GO:0003700">
    <property type="term" value="F:DNA-binding transcription factor activity"/>
    <property type="evidence" value="ECO:0007669"/>
    <property type="project" value="InterPro"/>
</dbReference>
<dbReference type="Gene3D" id="1.10.10.10">
    <property type="entry name" value="Winged helix-like DNA-binding domain superfamily/Winged helix DNA-binding domain"/>
    <property type="match status" value="1"/>
</dbReference>
<comment type="similarity">
    <text evidence="1">Belongs to the LysR transcriptional regulatory family.</text>
</comment>
<keyword evidence="3" id="KW-0238">DNA-binding</keyword>
<dbReference type="InterPro" id="IPR036388">
    <property type="entry name" value="WH-like_DNA-bd_sf"/>
</dbReference>
<reference evidence="6 7" key="1">
    <citation type="submission" date="2017-05" db="EMBL/GenBank/DDBJ databases">
        <title>Vagococcus spp. assemblies.</title>
        <authorList>
            <person name="Gulvik C.A."/>
        </authorList>
    </citation>
    <scope>NUCLEOTIDE SEQUENCE [LARGE SCALE GENOMIC DNA]</scope>
    <source>
        <strain evidence="6 7">CCUG 41755</strain>
    </source>
</reference>
<keyword evidence="2" id="KW-0805">Transcription regulation</keyword>
<dbReference type="PROSITE" id="PS50931">
    <property type="entry name" value="HTH_LYSR"/>
    <property type="match status" value="1"/>
</dbReference>
<dbReference type="SUPFAM" id="SSF46785">
    <property type="entry name" value="Winged helix' DNA-binding domain"/>
    <property type="match status" value="1"/>
</dbReference>
<dbReference type="InterPro" id="IPR000847">
    <property type="entry name" value="LysR_HTH_N"/>
</dbReference>
<evidence type="ECO:0000256" key="4">
    <source>
        <dbReference type="ARBA" id="ARBA00023163"/>
    </source>
</evidence>
<feature type="domain" description="HTH lysR-type" evidence="5">
    <location>
        <begin position="8"/>
        <end position="58"/>
    </location>
</feature>
<dbReference type="Proteomes" id="UP000287101">
    <property type="component" value="Unassembled WGS sequence"/>
</dbReference>
<dbReference type="InterPro" id="IPR036390">
    <property type="entry name" value="WH_DNA-bd_sf"/>
</dbReference>
<dbReference type="RefSeq" id="WP_126831074.1">
    <property type="nucleotide sequence ID" value="NZ_CBCRYB010000003.1"/>
</dbReference>
<evidence type="ECO:0000256" key="3">
    <source>
        <dbReference type="ARBA" id="ARBA00023125"/>
    </source>
</evidence>
<organism evidence="6 7">
    <name type="scientific">Vagococcus fessus</name>
    <dbReference type="NCBI Taxonomy" id="120370"/>
    <lineage>
        <taxon>Bacteria</taxon>
        <taxon>Bacillati</taxon>
        <taxon>Bacillota</taxon>
        <taxon>Bacilli</taxon>
        <taxon>Lactobacillales</taxon>
        <taxon>Enterococcaceae</taxon>
        <taxon>Vagococcus</taxon>
    </lineage>
</organism>
<dbReference type="Gene3D" id="3.40.190.10">
    <property type="entry name" value="Periplasmic binding protein-like II"/>
    <property type="match status" value="2"/>
</dbReference>
<dbReference type="OrthoDB" id="9785745at2"/>
<evidence type="ECO:0000256" key="2">
    <source>
        <dbReference type="ARBA" id="ARBA00023015"/>
    </source>
</evidence>
<dbReference type="AlphaFoldDB" id="A0A430AD89"/>
<sequence length="304" mass="34403">MLDYRYDTFIILSETLNYTKAAQQLNLSQPAVTKHIQYLENHLDVKLVNYKKNQLTLTTEGEYLKEQILGLDYEIKHIKSTLKQSYDSHPLVIGASLTIGEFYIWDIVRKFSEEEGIKVKLLIDNTTHLLEQLDNGDIDIALVSGPFNKEDYTSDIFIHEPIVCICPTEHHLAGSKVPLSALTSETIILRETGSGIYGSWSHAIKKHGLTPKDFSKQTTVGHINLIKTLVENNEGISFLYHMSVQEDLERGKLGQIAITNGNTVGFPFSLVLKNNQIASKPIKKFRDLLLVEGKNHDKNNHAKF</sequence>
<proteinExistence type="inferred from homology"/>
<evidence type="ECO:0000256" key="1">
    <source>
        <dbReference type="ARBA" id="ARBA00009437"/>
    </source>
</evidence>
<keyword evidence="4" id="KW-0804">Transcription</keyword>
<accession>A0A430AD89</accession>
<gene>
    <name evidence="6" type="ORF">CBF31_03990</name>
</gene>